<proteinExistence type="predicted"/>
<accession>A0A3M8P912</accession>
<comment type="caution">
    <text evidence="2">The sequence shown here is derived from an EMBL/GenBank/DDBJ whole genome shotgun (WGS) entry which is preliminary data.</text>
</comment>
<dbReference type="EMBL" id="RIAX01000004">
    <property type="protein sequence ID" value="RNF39750.1"/>
    <property type="molecule type" value="Genomic_DNA"/>
</dbReference>
<evidence type="ECO:0000313" key="3">
    <source>
        <dbReference type="Proteomes" id="UP000275473"/>
    </source>
</evidence>
<dbReference type="PANTHER" id="PTHR42941:SF1">
    <property type="entry name" value="SLL1037 PROTEIN"/>
    <property type="match status" value="1"/>
</dbReference>
<dbReference type="Gene3D" id="3.40.190.10">
    <property type="entry name" value="Periplasmic binding protein-like II"/>
    <property type="match status" value="2"/>
</dbReference>
<keyword evidence="1" id="KW-0812">Transmembrane</keyword>
<gene>
    <name evidence="2" type="ORF">EEX84_07225</name>
</gene>
<dbReference type="Proteomes" id="UP000275473">
    <property type="component" value="Unassembled WGS sequence"/>
</dbReference>
<dbReference type="SUPFAM" id="SSF53850">
    <property type="entry name" value="Periplasmic binding protein-like II"/>
    <property type="match status" value="1"/>
</dbReference>
<organism evidence="2 3">
    <name type="scientific">Planococcus salinus</name>
    <dbReference type="NCBI Taxonomy" id="1848460"/>
    <lineage>
        <taxon>Bacteria</taxon>
        <taxon>Bacillati</taxon>
        <taxon>Bacillota</taxon>
        <taxon>Bacilli</taxon>
        <taxon>Bacillales</taxon>
        <taxon>Caryophanaceae</taxon>
        <taxon>Planococcus</taxon>
    </lineage>
</organism>
<keyword evidence="3" id="KW-1185">Reference proteome</keyword>
<dbReference type="PANTHER" id="PTHR42941">
    <property type="entry name" value="SLL1037 PROTEIN"/>
    <property type="match status" value="1"/>
</dbReference>
<feature type="transmembrane region" description="Helical" evidence="1">
    <location>
        <begin position="21"/>
        <end position="37"/>
    </location>
</feature>
<protein>
    <submittedName>
        <fullName evidence="2">TAXI family TRAP transporter solute-binding subunit</fullName>
    </submittedName>
</protein>
<keyword evidence="1" id="KW-0472">Membrane</keyword>
<dbReference type="InterPro" id="IPR011852">
    <property type="entry name" value="TRAP_TAXI"/>
</dbReference>
<dbReference type="NCBIfam" id="TIGR02122">
    <property type="entry name" value="TRAP_TAXI"/>
    <property type="match status" value="1"/>
</dbReference>
<keyword evidence="1" id="KW-1133">Transmembrane helix</keyword>
<reference evidence="2 3" key="1">
    <citation type="journal article" date="2018" name="Int. J. Syst. Evol. Microbiol.">
        <title>Planococcus salinus sp. nov., a moderately halophilic bacterium isolated from a saline-alkali soil.</title>
        <authorList>
            <person name="Gan L."/>
        </authorList>
    </citation>
    <scope>NUCLEOTIDE SEQUENCE [LARGE SCALE GENOMIC DNA]</scope>
    <source>
        <strain evidence="2 3">LCB217</strain>
    </source>
</reference>
<dbReference type="AlphaFoldDB" id="A0A3M8P912"/>
<evidence type="ECO:0000256" key="1">
    <source>
        <dbReference type="SAM" id="Phobius"/>
    </source>
</evidence>
<evidence type="ECO:0000313" key="2">
    <source>
        <dbReference type="EMBL" id="RNF39750.1"/>
    </source>
</evidence>
<sequence length="358" mass="38889">MLQIKKYPIKIRGECKFMKRTGLFFITLLMGLVLLVGCNQESSDSEVEAGGETLENVYLNLGATSQSSGLYAYMVAIANGVEEETDGKIDMTVVETGASVDNLKRLQQESIDLGLGTESVNVAAMEGKGEWEEAPIPDVRNLFTFLPISQPYTVTEESEVNSISDLDSKTFFPGFTGSATEATTQEILDALGVKPDYFLGGLEDGVNALKDRRAVGMVKTGLGVDPDPTVIEINATLPMKIIGFTEEEKDIIQSEVGLPFTTIPAGSYPNQEEDVETPVLVMDIFASTRMSEEVAYNIVKAAVETKEAQENAYSGVKGIDYIEATLEFATTPLHVGAIKYFEEIGAEVPEHLIPPENK</sequence>
<dbReference type="Pfam" id="PF16868">
    <property type="entry name" value="NMT1_3"/>
    <property type="match status" value="1"/>
</dbReference>
<name>A0A3M8P912_9BACL</name>